<dbReference type="CDD" id="cd00555">
    <property type="entry name" value="Maf"/>
    <property type="match status" value="1"/>
</dbReference>
<dbReference type="Proteomes" id="UP000032427">
    <property type="component" value="Chromosome 1"/>
</dbReference>
<dbReference type="EMBL" id="LN554846">
    <property type="protein sequence ID" value="CED72367.1"/>
    <property type="molecule type" value="Genomic_DNA"/>
</dbReference>
<dbReference type="NCBIfam" id="TIGR00172">
    <property type="entry name" value="maf"/>
    <property type="match status" value="1"/>
</dbReference>
<dbReference type="InterPro" id="IPR003697">
    <property type="entry name" value="Maf-like"/>
</dbReference>
<evidence type="ECO:0000256" key="1">
    <source>
        <dbReference type="ARBA" id="ARBA00001968"/>
    </source>
</evidence>
<evidence type="ECO:0000313" key="6">
    <source>
        <dbReference type="Proteomes" id="UP000032427"/>
    </source>
</evidence>
<accession>A0A090IPC8</accession>
<dbReference type="SUPFAM" id="SSF52972">
    <property type="entry name" value="ITPase-like"/>
    <property type="match status" value="1"/>
</dbReference>
<dbReference type="KEGG" id="awd:AWOD_I_2309"/>
<dbReference type="PATRIC" id="fig|80852.17.peg.2388"/>
<evidence type="ECO:0000313" key="5">
    <source>
        <dbReference type="EMBL" id="CED72367.1"/>
    </source>
</evidence>
<feature type="site" description="Important for substrate specificity" evidence="4">
    <location>
        <position position="82"/>
    </location>
</feature>
<dbReference type="AlphaFoldDB" id="A0A090IPC8"/>
<dbReference type="GO" id="GO:0005737">
    <property type="term" value="C:cytoplasm"/>
    <property type="evidence" value="ECO:0007669"/>
    <property type="project" value="UniProtKB-SubCell"/>
</dbReference>
<comment type="caution">
    <text evidence="4">Lacks conserved residue(s) required for the propagation of feature annotation.</text>
</comment>
<comment type="catalytic activity">
    <reaction evidence="4">
        <text>dTTP + H2O = dTMP + diphosphate + H(+)</text>
        <dbReference type="Rhea" id="RHEA:28534"/>
        <dbReference type="ChEBI" id="CHEBI:15377"/>
        <dbReference type="ChEBI" id="CHEBI:15378"/>
        <dbReference type="ChEBI" id="CHEBI:33019"/>
        <dbReference type="ChEBI" id="CHEBI:37568"/>
        <dbReference type="ChEBI" id="CHEBI:63528"/>
        <dbReference type="EC" id="3.6.1.9"/>
    </reaction>
</comment>
<keyword evidence="2 4" id="KW-0378">Hydrolase</keyword>
<dbReference type="Pfam" id="PF02545">
    <property type="entry name" value="Maf"/>
    <property type="match status" value="1"/>
</dbReference>
<comment type="subcellular location">
    <subcellularLocation>
        <location evidence="4">Cytoplasm</location>
    </subcellularLocation>
</comment>
<dbReference type="PIRSF" id="PIRSF006305">
    <property type="entry name" value="Maf"/>
    <property type="match status" value="1"/>
</dbReference>
<comment type="function">
    <text evidence="4">Nucleoside triphosphate pyrophosphatase that hydrolyzes dTTP and UTP. May have a dual role in cell division arrest and in preventing the incorporation of modified nucleotides into cellular nucleic acids.</text>
</comment>
<name>A0A090IPC8_9GAMM</name>
<sequence length="197" mass="22164">MTTQVFLASGSPRRKELLAQLGYQFEILSVDVEEVHQAHETPLIYVERLSKDKAQAGVKFLVNERKIEQTKNIFVPVLGSDTIVVIDGVILEKPKNFEDAKRMLLALSGRQHQVMTAVTLATPETTRTKTVITQVWFRVLSEQEIEQYWESGEPCDKAGSYGIQGSGGRFVSRIDGSYHAVMGLPLMETDQLLHQFL</sequence>
<comment type="similarity">
    <text evidence="4">Belongs to the Maf family. YhdE subfamily.</text>
</comment>
<keyword evidence="4" id="KW-0963">Cytoplasm</keyword>
<dbReference type="OrthoDB" id="9807767at2"/>
<gene>
    <name evidence="5" type="ORF">AWOD_I_2309</name>
</gene>
<dbReference type="InterPro" id="IPR029001">
    <property type="entry name" value="ITPase-like_fam"/>
</dbReference>
<evidence type="ECO:0000256" key="4">
    <source>
        <dbReference type="HAMAP-Rule" id="MF_00528"/>
    </source>
</evidence>
<feature type="site" description="Important for substrate specificity" evidence="4">
    <location>
        <position position="164"/>
    </location>
</feature>
<dbReference type="GO" id="GO:0036218">
    <property type="term" value="F:dTTP diphosphatase activity"/>
    <property type="evidence" value="ECO:0007669"/>
    <property type="project" value="RHEA"/>
</dbReference>
<dbReference type="GeneID" id="28541895"/>
<dbReference type="Gene3D" id="3.90.950.10">
    <property type="match status" value="1"/>
</dbReference>
<protein>
    <recommendedName>
        <fullName evidence="4">dTTP/UTP pyrophosphatase</fullName>
        <shortName evidence="4">dTTPase/UTPase</shortName>
        <ecNumber evidence="4">3.6.1.9</ecNumber>
    </recommendedName>
    <alternativeName>
        <fullName evidence="4">Nucleoside triphosphate pyrophosphatase</fullName>
    </alternativeName>
    <alternativeName>
        <fullName evidence="4">Nucleotide pyrophosphatase</fullName>
        <shortName evidence="4">Nucleotide PPase</shortName>
    </alternativeName>
</protein>
<dbReference type="PANTHER" id="PTHR43213">
    <property type="entry name" value="BIFUNCTIONAL DTTP/UTP PYROPHOSPHATASE/METHYLTRANSFERASE PROTEIN-RELATED"/>
    <property type="match status" value="1"/>
</dbReference>
<dbReference type="PANTHER" id="PTHR43213:SF5">
    <property type="entry name" value="BIFUNCTIONAL DTTP_UTP PYROPHOSPHATASE_METHYLTRANSFERASE PROTEIN-RELATED"/>
    <property type="match status" value="1"/>
</dbReference>
<organism evidence="5 6">
    <name type="scientific">Aliivibrio wodanis</name>
    <dbReference type="NCBI Taxonomy" id="80852"/>
    <lineage>
        <taxon>Bacteria</taxon>
        <taxon>Pseudomonadati</taxon>
        <taxon>Pseudomonadota</taxon>
        <taxon>Gammaproteobacteria</taxon>
        <taxon>Vibrionales</taxon>
        <taxon>Vibrionaceae</taxon>
        <taxon>Aliivibrio</taxon>
    </lineage>
</organism>
<comment type="cofactor">
    <cofactor evidence="1 4">
        <name>a divalent metal cation</name>
        <dbReference type="ChEBI" id="CHEBI:60240"/>
    </cofactor>
</comment>
<dbReference type="HAMAP" id="MF_00528">
    <property type="entry name" value="Maf"/>
    <property type="match status" value="1"/>
</dbReference>
<reference evidence="6" key="1">
    <citation type="submission" date="2014-09" db="EMBL/GenBank/DDBJ databases">
        <authorList>
            <person name="Hjerde E."/>
        </authorList>
    </citation>
    <scope>NUCLEOTIDE SEQUENCE [LARGE SCALE GENOMIC DNA]</scope>
    <source>
        <strain evidence="6">06/09/139</strain>
    </source>
</reference>
<dbReference type="EC" id="3.6.1.9" evidence="4"/>
<dbReference type="STRING" id="80852.AWOD_I_2309"/>
<dbReference type="GO" id="GO:0009117">
    <property type="term" value="P:nucleotide metabolic process"/>
    <property type="evidence" value="ECO:0007669"/>
    <property type="project" value="UniProtKB-KW"/>
</dbReference>
<comment type="catalytic activity">
    <reaction evidence="4">
        <text>UTP + H2O = UMP + diphosphate + H(+)</text>
        <dbReference type="Rhea" id="RHEA:29395"/>
        <dbReference type="ChEBI" id="CHEBI:15377"/>
        <dbReference type="ChEBI" id="CHEBI:15378"/>
        <dbReference type="ChEBI" id="CHEBI:33019"/>
        <dbReference type="ChEBI" id="CHEBI:46398"/>
        <dbReference type="ChEBI" id="CHEBI:57865"/>
        <dbReference type="EC" id="3.6.1.9"/>
    </reaction>
</comment>
<keyword evidence="3 4" id="KW-0546">Nucleotide metabolism</keyword>
<proteinExistence type="inferred from homology"/>
<dbReference type="GO" id="GO:0036221">
    <property type="term" value="F:UTP diphosphatase activity"/>
    <property type="evidence" value="ECO:0007669"/>
    <property type="project" value="RHEA"/>
</dbReference>
<evidence type="ECO:0000256" key="2">
    <source>
        <dbReference type="ARBA" id="ARBA00022801"/>
    </source>
</evidence>
<dbReference type="HOGENOM" id="CLU_040416_2_1_6"/>
<feature type="site" description="Important for substrate specificity" evidence="4">
    <location>
        <position position="13"/>
    </location>
</feature>
<feature type="active site" description="Proton acceptor" evidence="4">
    <location>
        <position position="81"/>
    </location>
</feature>
<evidence type="ECO:0000256" key="3">
    <source>
        <dbReference type="ARBA" id="ARBA00023080"/>
    </source>
</evidence>
<keyword evidence="6" id="KW-1185">Reference proteome</keyword>